<dbReference type="RefSeq" id="WP_090134792.1">
    <property type="nucleotide sequence ID" value="NZ_FMBC01000010.1"/>
</dbReference>
<protein>
    <submittedName>
        <fullName evidence="6">4-hydroxy-tetrahydrodipicolinate synthase</fullName>
    </submittedName>
</protein>
<feature type="active site" description="Proton donor/acceptor" evidence="4">
    <location>
        <position position="132"/>
    </location>
</feature>
<evidence type="ECO:0000313" key="6">
    <source>
        <dbReference type="EMBL" id="SCC15474.1"/>
    </source>
</evidence>
<dbReference type="SUPFAM" id="SSF51569">
    <property type="entry name" value="Aldolase"/>
    <property type="match status" value="1"/>
</dbReference>
<dbReference type="PANTHER" id="PTHR12128:SF66">
    <property type="entry name" value="4-HYDROXY-2-OXOGLUTARATE ALDOLASE, MITOCHONDRIAL"/>
    <property type="match status" value="1"/>
</dbReference>
<dbReference type="InterPro" id="IPR013785">
    <property type="entry name" value="Aldolase_TIM"/>
</dbReference>
<evidence type="ECO:0000256" key="4">
    <source>
        <dbReference type="PIRSR" id="PIRSR001365-1"/>
    </source>
</evidence>
<evidence type="ECO:0000256" key="3">
    <source>
        <dbReference type="PIRNR" id="PIRNR001365"/>
    </source>
</evidence>
<dbReference type="PIRSF" id="PIRSF001365">
    <property type="entry name" value="DHDPS"/>
    <property type="match status" value="1"/>
</dbReference>
<gene>
    <name evidence="6" type="ORF">GA0061070_101069</name>
</gene>
<organism evidence="6 7">
    <name type="scientific">Kosakonia oryziphila</name>
    <dbReference type="NCBI Taxonomy" id="1005667"/>
    <lineage>
        <taxon>Bacteria</taxon>
        <taxon>Pseudomonadati</taxon>
        <taxon>Pseudomonadota</taxon>
        <taxon>Gammaproteobacteria</taxon>
        <taxon>Enterobacterales</taxon>
        <taxon>Enterobacteriaceae</taxon>
        <taxon>Kosakonia</taxon>
    </lineage>
</organism>
<dbReference type="SMART" id="SM01130">
    <property type="entry name" value="DHDPS"/>
    <property type="match status" value="1"/>
</dbReference>
<reference evidence="7" key="1">
    <citation type="submission" date="2016-08" db="EMBL/GenBank/DDBJ databases">
        <authorList>
            <person name="Varghese N."/>
            <person name="Submissions Spin"/>
        </authorList>
    </citation>
    <scope>NUCLEOTIDE SEQUENCE [LARGE SCALE GENOMIC DNA]</scope>
    <source>
        <strain evidence="7">REICA_142</strain>
    </source>
</reference>
<dbReference type="GO" id="GO:0005829">
    <property type="term" value="C:cytosol"/>
    <property type="evidence" value="ECO:0007669"/>
    <property type="project" value="TreeGrafter"/>
</dbReference>
<comment type="similarity">
    <text evidence="1 3">Belongs to the DapA family.</text>
</comment>
<dbReference type="GO" id="GO:0008840">
    <property type="term" value="F:4-hydroxy-tetrahydrodipicolinate synthase activity"/>
    <property type="evidence" value="ECO:0007669"/>
    <property type="project" value="TreeGrafter"/>
</dbReference>
<evidence type="ECO:0000256" key="2">
    <source>
        <dbReference type="ARBA" id="ARBA00023239"/>
    </source>
</evidence>
<dbReference type="EMBL" id="FMBC01000010">
    <property type="protein sequence ID" value="SCC15474.1"/>
    <property type="molecule type" value="Genomic_DNA"/>
</dbReference>
<dbReference type="OrthoDB" id="199953at2"/>
<dbReference type="CDD" id="cd00408">
    <property type="entry name" value="DHDPS-like"/>
    <property type="match status" value="1"/>
</dbReference>
<proteinExistence type="inferred from homology"/>
<dbReference type="PANTHER" id="PTHR12128">
    <property type="entry name" value="DIHYDRODIPICOLINATE SYNTHASE"/>
    <property type="match status" value="1"/>
</dbReference>
<dbReference type="Pfam" id="PF00701">
    <property type="entry name" value="DHDPS"/>
    <property type="match status" value="1"/>
</dbReference>
<sequence>MDFTGLSAFPLTPLVDERLDEAAYVRLIEKLRVAGVDSIGALGSTGCYPYFSRNERATALRLATEHSGAVPVIAGIGALRTRDVLWLAEDAQKAGVSAVLLAPVSYHALTEEEVFGLFAAVTRELSVPLCVYDNPATTHFTFSDALITRIAQLPNIGSIKIFPVGSQERIAALRAHIPAHITLGISGDASAVDGLSAGCGIWYSVLGGLFPQAALAISRAAQAGDMVQARAYSDSLLPLWDLVKRYGGSLRVLATAAELLGLVTPPCLPPPLQTLQGNARREVAEVIERLRLAAR</sequence>
<accession>A0A1C4C923</accession>
<evidence type="ECO:0000256" key="1">
    <source>
        <dbReference type="ARBA" id="ARBA00007592"/>
    </source>
</evidence>
<feature type="binding site" evidence="5">
    <location>
        <position position="45"/>
    </location>
    <ligand>
        <name>pyruvate</name>
        <dbReference type="ChEBI" id="CHEBI:15361"/>
    </ligand>
</feature>
<dbReference type="Gene3D" id="3.20.20.70">
    <property type="entry name" value="Aldolase class I"/>
    <property type="match status" value="1"/>
</dbReference>
<keyword evidence="7" id="KW-1185">Reference proteome</keyword>
<evidence type="ECO:0000256" key="5">
    <source>
        <dbReference type="PIRSR" id="PIRSR001365-2"/>
    </source>
</evidence>
<dbReference type="PRINTS" id="PR00146">
    <property type="entry name" value="DHPICSNTHASE"/>
</dbReference>
<dbReference type="Proteomes" id="UP000198515">
    <property type="component" value="Unassembled WGS sequence"/>
</dbReference>
<dbReference type="AlphaFoldDB" id="A0A1C4C923"/>
<feature type="active site" description="Schiff-base intermediate with substrate" evidence="4">
    <location>
        <position position="160"/>
    </location>
</feature>
<evidence type="ECO:0000313" key="7">
    <source>
        <dbReference type="Proteomes" id="UP000198515"/>
    </source>
</evidence>
<keyword evidence="2 3" id="KW-0456">Lyase</keyword>
<dbReference type="InterPro" id="IPR002220">
    <property type="entry name" value="DapA-like"/>
</dbReference>
<name>A0A1C4C923_9ENTR</name>